<dbReference type="GO" id="GO:0015679">
    <property type="term" value="P:plasma membrane copper ion transport"/>
    <property type="evidence" value="ECO:0007669"/>
    <property type="project" value="TreeGrafter"/>
</dbReference>
<dbReference type="PANTHER" id="PTHR30097:SF4">
    <property type="entry name" value="SLR6042 PROTEIN"/>
    <property type="match status" value="1"/>
</dbReference>
<comment type="similarity">
    <text evidence="1">Belongs to the membrane fusion protein (MFP) (TC 8.A.1) family.</text>
</comment>
<dbReference type="GO" id="GO:0022857">
    <property type="term" value="F:transmembrane transporter activity"/>
    <property type="evidence" value="ECO:0007669"/>
    <property type="project" value="InterPro"/>
</dbReference>
<keyword evidence="7" id="KW-1185">Reference proteome</keyword>
<accession>A0A2K2G755</accession>
<feature type="domain" description="Multidrug resistance protein MdtA-like C-terminal permuted SH3" evidence="5">
    <location>
        <begin position="293"/>
        <end position="351"/>
    </location>
</feature>
<evidence type="ECO:0000259" key="5">
    <source>
        <dbReference type="Pfam" id="PF25967"/>
    </source>
</evidence>
<comment type="caution">
    <text evidence="6">The sequence shown here is derived from an EMBL/GenBank/DDBJ whole genome shotgun (WGS) entry which is preliminary data.</text>
</comment>
<proteinExistence type="inferred from homology"/>
<dbReference type="PROSITE" id="PS51257">
    <property type="entry name" value="PROKAR_LIPOPROTEIN"/>
    <property type="match status" value="1"/>
</dbReference>
<gene>
    <name evidence="6" type="ORF">A8V01_01455</name>
</gene>
<evidence type="ECO:0000313" key="7">
    <source>
        <dbReference type="Proteomes" id="UP000236327"/>
    </source>
</evidence>
<name>A0A2K2G755_9SPHN</name>
<dbReference type="Proteomes" id="UP000236327">
    <property type="component" value="Unassembled WGS sequence"/>
</dbReference>
<feature type="domain" description="CusB-like beta-barrel" evidence="4">
    <location>
        <begin position="218"/>
        <end position="290"/>
    </location>
</feature>
<dbReference type="RefSeq" id="WP_170065799.1">
    <property type="nucleotide sequence ID" value="NZ_LYMM01000001.1"/>
</dbReference>
<organism evidence="6 7">
    <name type="scientific">Novosphingobium guangzhouense</name>
    <dbReference type="NCBI Taxonomy" id="1850347"/>
    <lineage>
        <taxon>Bacteria</taxon>
        <taxon>Pseudomonadati</taxon>
        <taxon>Pseudomonadota</taxon>
        <taxon>Alphaproteobacteria</taxon>
        <taxon>Sphingomonadales</taxon>
        <taxon>Sphingomonadaceae</taxon>
        <taxon>Novosphingobium</taxon>
    </lineage>
</organism>
<dbReference type="Pfam" id="PF25967">
    <property type="entry name" value="RND-MFP_C"/>
    <property type="match status" value="1"/>
</dbReference>
<dbReference type="Gene3D" id="2.40.30.170">
    <property type="match status" value="1"/>
</dbReference>
<dbReference type="EMBL" id="LYMM01000001">
    <property type="protein sequence ID" value="PNU06864.1"/>
    <property type="molecule type" value="Genomic_DNA"/>
</dbReference>
<dbReference type="GO" id="GO:0060003">
    <property type="term" value="P:copper ion export"/>
    <property type="evidence" value="ECO:0007669"/>
    <property type="project" value="TreeGrafter"/>
</dbReference>
<dbReference type="InterPro" id="IPR058792">
    <property type="entry name" value="Beta-barrel_RND_2"/>
</dbReference>
<evidence type="ECO:0000256" key="1">
    <source>
        <dbReference type="ARBA" id="ARBA00009477"/>
    </source>
</evidence>
<evidence type="ECO:0000259" key="4">
    <source>
        <dbReference type="Pfam" id="PF25954"/>
    </source>
</evidence>
<dbReference type="InterPro" id="IPR006143">
    <property type="entry name" value="RND_pump_MFP"/>
</dbReference>
<dbReference type="AlphaFoldDB" id="A0A2K2G755"/>
<dbReference type="GO" id="GO:0016020">
    <property type="term" value="C:membrane"/>
    <property type="evidence" value="ECO:0007669"/>
    <property type="project" value="InterPro"/>
</dbReference>
<sequence length="363" mass="37622">MALRSTPTLRLLFTLLVSASLSACSGQPDVEKTDAPLSLGEMIRQGFVKTERVGEGNSGFGLPVPGRVAFEAQGLAAIDTPVPARIVSIEARPGEVIQRGTPLVTLVGADVASVRSDVAQSRARLAAAEDMLRRQTEMVSRGVGTEVERFGAETAAREARAEYARASRASSLIGGGKGGTFTLRAPVGGTVLSLKASVGSMADVGGDPIMEIGDPARLWVVADATESDLIGLRAGMEAQVVLAGETIPARIDGIGSLVDSEQRRVPVYLRLSRKPAGLTAGMLADVRLPATRAITVPTDAVLVREGGQRVVYVQADKGKTVARPVTIGASRGGRIVISSGLKAGETIISHGALLLDSSASQQL</sequence>
<dbReference type="InterPro" id="IPR058627">
    <property type="entry name" value="MdtA-like_C"/>
</dbReference>
<protein>
    <submittedName>
        <fullName evidence="6">Uncharacterized protein</fullName>
    </submittedName>
</protein>
<dbReference type="FunFam" id="2.40.420.20:FF:000006">
    <property type="entry name" value="RND family efflux transporter MFP subunit"/>
    <property type="match status" value="1"/>
</dbReference>
<feature type="chain" id="PRO_5014454217" evidence="3">
    <location>
        <begin position="24"/>
        <end position="363"/>
    </location>
</feature>
<evidence type="ECO:0000313" key="6">
    <source>
        <dbReference type="EMBL" id="PNU06864.1"/>
    </source>
</evidence>
<feature type="signal peptide" evidence="3">
    <location>
        <begin position="1"/>
        <end position="23"/>
    </location>
</feature>
<dbReference type="PANTHER" id="PTHR30097">
    <property type="entry name" value="CATION EFFLUX SYSTEM PROTEIN CUSB"/>
    <property type="match status" value="1"/>
</dbReference>
<evidence type="ECO:0000256" key="2">
    <source>
        <dbReference type="ARBA" id="ARBA00022448"/>
    </source>
</evidence>
<reference evidence="6 7" key="1">
    <citation type="submission" date="2016-05" db="EMBL/GenBank/DDBJ databases">
        <title>Complete genome sequence of Novosphingobium guangzhouense SA925(T).</title>
        <authorList>
            <person name="Sha S."/>
        </authorList>
    </citation>
    <scope>NUCLEOTIDE SEQUENCE [LARGE SCALE GENOMIC DNA]</scope>
    <source>
        <strain evidence="6 7">SA925</strain>
    </source>
</reference>
<dbReference type="InterPro" id="IPR051909">
    <property type="entry name" value="MFP_Cation_Efflux"/>
</dbReference>
<dbReference type="GO" id="GO:0030313">
    <property type="term" value="C:cell envelope"/>
    <property type="evidence" value="ECO:0007669"/>
    <property type="project" value="TreeGrafter"/>
</dbReference>
<dbReference type="Gene3D" id="2.40.420.20">
    <property type="match status" value="1"/>
</dbReference>
<keyword evidence="2" id="KW-0813">Transport</keyword>
<dbReference type="Pfam" id="PF25954">
    <property type="entry name" value="Beta-barrel_RND_2"/>
    <property type="match status" value="1"/>
</dbReference>
<dbReference type="NCBIfam" id="TIGR01730">
    <property type="entry name" value="RND_mfp"/>
    <property type="match status" value="1"/>
</dbReference>
<evidence type="ECO:0000256" key="3">
    <source>
        <dbReference type="SAM" id="SignalP"/>
    </source>
</evidence>
<dbReference type="SUPFAM" id="SSF111369">
    <property type="entry name" value="HlyD-like secretion proteins"/>
    <property type="match status" value="1"/>
</dbReference>
<keyword evidence="3" id="KW-0732">Signal</keyword>